<evidence type="ECO:0000313" key="1">
    <source>
        <dbReference type="EMBL" id="ECG5541855.1"/>
    </source>
</evidence>
<reference evidence="1" key="1">
    <citation type="submission" date="2019-03" db="EMBL/GenBank/DDBJ databases">
        <authorList>
            <person name="Ashton P.M."/>
            <person name="Dallman T."/>
            <person name="Nair S."/>
            <person name="De Pinna E."/>
            <person name="Peters T."/>
            <person name="Grant K."/>
        </authorList>
    </citation>
    <scope>NUCLEOTIDE SEQUENCE</scope>
    <source>
        <strain evidence="1">197101</strain>
    </source>
</reference>
<gene>
    <name evidence="1" type="ORF">E1406_13650</name>
</gene>
<organism evidence="1">
    <name type="scientific">Salmonella montevideo</name>
    <dbReference type="NCBI Taxonomy" id="115981"/>
    <lineage>
        <taxon>Bacteria</taxon>
        <taxon>Pseudomonadati</taxon>
        <taxon>Pseudomonadota</taxon>
        <taxon>Gammaproteobacteria</taxon>
        <taxon>Enterobacterales</taxon>
        <taxon>Enterobacteriaceae</taxon>
        <taxon>Salmonella</taxon>
    </lineage>
</organism>
<evidence type="ECO:0008006" key="2">
    <source>
        <dbReference type="Google" id="ProtNLM"/>
    </source>
</evidence>
<accession>A0A5W1ZY09</accession>
<dbReference type="AlphaFoldDB" id="A0A5W1ZY09"/>
<name>A0A5W1ZY09_SALMO</name>
<proteinExistence type="predicted"/>
<sequence>MKMPNNHMYASLLSYKNLKMAHQGSNLRSITEFSLYSDSQPIGAVDDDSVYCFLNMLPRITKQSTVAPSITVRTKWYSDLNNMILSSSQSHTKDYHGGWYNDEIAALSSLLLGVRFHAGSITRHYDYYTGDFGRIQAESSFPPVLEFKHNKPIVPNAIKEIDITNLKELNNLHLLSEKNFNHLIRAARSYQNALWICESSPNMSWLLMVSALECAANQWAKSNASKEERFKHAKPELYEKLDTNEFRHLISIIANEFKDSFGATKKFVDFCLYFLPDEPQVRPKVGRIDWGKESLSTTFKKIYNYRSKALHGGQPFPEPMCSYPEVWDGYIAERARACSTLGGTWLNEDVPINLNTFNFMTHSILNQWWQSLLPS</sequence>
<dbReference type="EMBL" id="AAIOTV010000012">
    <property type="protein sequence ID" value="ECG5541855.1"/>
    <property type="molecule type" value="Genomic_DNA"/>
</dbReference>
<protein>
    <recommendedName>
        <fullName evidence="2">Apea-like HEPN domain-containing protein</fullName>
    </recommendedName>
</protein>
<comment type="caution">
    <text evidence="1">The sequence shown here is derived from an EMBL/GenBank/DDBJ whole genome shotgun (WGS) entry which is preliminary data.</text>
</comment>